<name>A0ABP9MSR4_9FLAO</name>
<dbReference type="RefSeq" id="WP_345206965.1">
    <property type="nucleotide sequence ID" value="NZ_BAABHX010000006.1"/>
</dbReference>
<dbReference type="Proteomes" id="UP001500353">
    <property type="component" value="Unassembled WGS sequence"/>
</dbReference>
<sequence length="450" mass="54153">MEEKIVIIGNGFDLRHFLPTSYNHLISILSEIEKLKSGNNSVSFSDLFGKTFKEKDNWFYNQIEEFYHTENFVFDIDLITSIKNRVKENSWFQYFKSVDENKIETWIDFETEIERILLSVLEYFESFNKNELKKPNFGNIGGISRFFVPIDLDKEYFKNKLQSSLLKSFGIFSEYDRYLIVQEKFILNIGKYVQYYKERDFFNFLYSSLEEFIGIFNDYIIYIINLFYSNLKEEKKEDFILRNGKVLFENVNQVFSFNYTSTYENFYKSDVTTDNEFLVKIGAKLKKRENYYQFVHGNAISNWNDDSENYINNLNKMKIVLGVDDIHDSLKKHKLFQFTKYFQKLHKETDYLFLKDFHSTNEFKGFDKYTFYFWGHSLDYSDRQYIREIFKLIENSDGSKIIIFYHSISAKGDQLKNLLGIIKKEKIERFMKFGILQFIESTSENLFKEL</sequence>
<keyword evidence="2" id="KW-1185">Reference proteome</keyword>
<evidence type="ECO:0000313" key="2">
    <source>
        <dbReference type="Proteomes" id="UP001500353"/>
    </source>
</evidence>
<organism evidence="1 2">
    <name type="scientific">Chryseobacterium ginsengisoli</name>
    <dbReference type="NCBI Taxonomy" id="363853"/>
    <lineage>
        <taxon>Bacteria</taxon>
        <taxon>Pseudomonadati</taxon>
        <taxon>Bacteroidota</taxon>
        <taxon>Flavobacteriia</taxon>
        <taxon>Flavobacteriales</taxon>
        <taxon>Weeksellaceae</taxon>
        <taxon>Chryseobacterium group</taxon>
        <taxon>Chryseobacterium</taxon>
    </lineage>
</organism>
<reference evidence="2" key="1">
    <citation type="journal article" date="2019" name="Int. J. Syst. Evol. Microbiol.">
        <title>The Global Catalogue of Microorganisms (GCM) 10K type strain sequencing project: providing services to taxonomists for standard genome sequencing and annotation.</title>
        <authorList>
            <consortium name="The Broad Institute Genomics Platform"/>
            <consortium name="The Broad Institute Genome Sequencing Center for Infectious Disease"/>
            <person name="Wu L."/>
            <person name="Ma J."/>
        </authorList>
    </citation>
    <scope>NUCLEOTIDE SEQUENCE [LARGE SCALE GENOMIC DNA]</scope>
    <source>
        <strain evidence="2">JCM 18019</strain>
    </source>
</reference>
<gene>
    <name evidence="1" type="ORF">GCM10023210_34980</name>
</gene>
<accession>A0ABP9MSR4</accession>
<dbReference type="Pfam" id="PF14253">
    <property type="entry name" value="AbiH"/>
    <property type="match status" value="1"/>
</dbReference>
<protein>
    <submittedName>
        <fullName evidence="1">AbiH family protein</fullName>
    </submittedName>
</protein>
<evidence type="ECO:0000313" key="1">
    <source>
        <dbReference type="EMBL" id="GAA5098613.1"/>
    </source>
</evidence>
<proteinExistence type="predicted"/>
<comment type="caution">
    <text evidence="1">The sequence shown here is derived from an EMBL/GenBank/DDBJ whole genome shotgun (WGS) entry which is preliminary data.</text>
</comment>
<dbReference type="EMBL" id="BAABHX010000006">
    <property type="protein sequence ID" value="GAA5098613.1"/>
    <property type="molecule type" value="Genomic_DNA"/>
</dbReference>
<dbReference type="InterPro" id="IPR025935">
    <property type="entry name" value="AbiH"/>
</dbReference>